<reference evidence="1 2" key="1">
    <citation type="journal article" date="2016" name="Int. J. Syst. Evol. Microbiol.">
        <title>Tessaracoccus flavus sp. nov., isolated from the drainage system of a lindane-producing factory.</title>
        <authorList>
            <person name="Kumari R."/>
            <person name="Singh P."/>
            <person name="Schumann P."/>
            <person name="Lal R."/>
        </authorList>
    </citation>
    <scope>NUCLEOTIDE SEQUENCE [LARGE SCALE GENOMIC DNA]</scope>
    <source>
        <strain evidence="1 2">RP1T</strain>
    </source>
</reference>
<accession>A0A1Q2CBY7</accession>
<sequence>MPIEPRHTLVDIKDAISEFVSKESELAAAEIKPAAKAAGIGSGLFAGAAVFLFHVVWMLVIIIALAVGLLLNALTSLQPWTAITLGFVASMLFSLIVAVVLFIMGKGKFKQVKKPDATIAEAKATIDAVTNAVAARKPHAEVVVRADDLPQFRDADLHNTFGRP</sequence>
<dbReference type="KEGG" id="tfl:RPIT_01390"/>
<name>A0A1Q2CBY7_9ACTN</name>
<dbReference type="Pfam" id="PF07332">
    <property type="entry name" value="Phage_holin_3_6"/>
    <property type="match status" value="1"/>
</dbReference>
<gene>
    <name evidence="1" type="ORF">RPIT_01390</name>
</gene>
<organism evidence="1 2">
    <name type="scientific">Tessaracoccus flavus</name>
    <dbReference type="NCBI Taxonomy" id="1610493"/>
    <lineage>
        <taxon>Bacteria</taxon>
        <taxon>Bacillati</taxon>
        <taxon>Actinomycetota</taxon>
        <taxon>Actinomycetes</taxon>
        <taxon>Propionibacteriales</taxon>
        <taxon>Propionibacteriaceae</taxon>
        <taxon>Tessaracoccus</taxon>
    </lineage>
</organism>
<keyword evidence="2" id="KW-1185">Reference proteome</keyword>
<dbReference type="STRING" id="1610493.RPIT_01390"/>
<proteinExistence type="predicted"/>
<dbReference type="AlphaFoldDB" id="A0A1Q2CBY7"/>
<dbReference type="Proteomes" id="UP000188324">
    <property type="component" value="Chromosome"/>
</dbReference>
<evidence type="ECO:0000313" key="2">
    <source>
        <dbReference type="Proteomes" id="UP000188324"/>
    </source>
</evidence>
<dbReference type="InterPro" id="IPR009937">
    <property type="entry name" value="Phage_holin_3_6"/>
</dbReference>
<dbReference type="EMBL" id="CP019605">
    <property type="protein sequence ID" value="AQP43633.1"/>
    <property type="molecule type" value="Genomic_DNA"/>
</dbReference>
<dbReference type="OrthoDB" id="3729338at2"/>
<dbReference type="RefSeq" id="WP_077339820.1">
    <property type="nucleotide sequence ID" value="NZ_CP019605.1"/>
</dbReference>
<evidence type="ECO:0000313" key="1">
    <source>
        <dbReference type="EMBL" id="AQP43633.1"/>
    </source>
</evidence>
<protein>
    <submittedName>
        <fullName evidence="1">Uncharacterized protein</fullName>
    </submittedName>
</protein>